<dbReference type="PANTHER" id="PTHR30146:SF109">
    <property type="entry name" value="HTH-TYPE TRANSCRIPTIONAL REGULATOR GALS"/>
    <property type="match status" value="1"/>
</dbReference>
<proteinExistence type="predicted"/>
<protein>
    <submittedName>
        <fullName evidence="5">LacI family DNA-binding transcriptional regulator</fullName>
    </submittedName>
</protein>
<dbReference type="Pfam" id="PF13377">
    <property type="entry name" value="Peripla_BP_3"/>
    <property type="match status" value="1"/>
</dbReference>
<feature type="domain" description="HTH lacI-type" evidence="4">
    <location>
        <begin position="1"/>
        <end position="53"/>
    </location>
</feature>
<dbReference type="InterPro" id="IPR028082">
    <property type="entry name" value="Peripla_BP_I"/>
</dbReference>
<dbReference type="SUPFAM" id="SSF53822">
    <property type="entry name" value="Periplasmic binding protein-like I"/>
    <property type="match status" value="1"/>
</dbReference>
<dbReference type="CDD" id="cd01392">
    <property type="entry name" value="HTH_LacI"/>
    <property type="match status" value="1"/>
</dbReference>
<comment type="caution">
    <text evidence="5">The sequence shown here is derived from an EMBL/GenBank/DDBJ whole genome shotgun (WGS) entry which is preliminary data.</text>
</comment>
<organism evidence="5 6">
    <name type="scientific">Nakamurella alba</name>
    <dbReference type="NCBI Taxonomy" id="2665158"/>
    <lineage>
        <taxon>Bacteria</taxon>
        <taxon>Bacillati</taxon>
        <taxon>Actinomycetota</taxon>
        <taxon>Actinomycetes</taxon>
        <taxon>Nakamurellales</taxon>
        <taxon>Nakamurellaceae</taxon>
        <taxon>Nakamurella</taxon>
    </lineage>
</organism>
<dbReference type="Pfam" id="PF00356">
    <property type="entry name" value="LacI"/>
    <property type="match status" value="1"/>
</dbReference>
<dbReference type="GO" id="GO:0003700">
    <property type="term" value="F:DNA-binding transcription factor activity"/>
    <property type="evidence" value="ECO:0007669"/>
    <property type="project" value="TreeGrafter"/>
</dbReference>
<dbReference type="Proteomes" id="UP000460221">
    <property type="component" value="Unassembled WGS sequence"/>
</dbReference>
<dbReference type="InterPro" id="IPR046335">
    <property type="entry name" value="LacI/GalR-like_sensor"/>
</dbReference>
<evidence type="ECO:0000256" key="1">
    <source>
        <dbReference type="ARBA" id="ARBA00023015"/>
    </source>
</evidence>
<dbReference type="EMBL" id="WLYK01000001">
    <property type="protein sequence ID" value="MTD14000.1"/>
    <property type="molecule type" value="Genomic_DNA"/>
</dbReference>
<dbReference type="InterPro" id="IPR010982">
    <property type="entry name" value="Lambda_DNA-bd_dom_sf"/>
</dbReference>
<keyword evidence="2 5" id="KW-0238">DNA-binding</keyword>
<evidence type="ECO:0000313" key="6">
    <source>
        <dbReference type="Proteomes" id="UP000460221"/>
    </source>
</evidence>
<dbReference type="PANTHER" id="PTHR30146">
    <property type="entry name" value="LACI-RELATED TRANSCRIPTIONAL REPRESSOR"/>
    <property type="match status" value="1"/>
</dbReference>
<reference evidence="5 6" key="1">
    <citation type="submission" date="2019-11" db="EMBL/GenBank/DDBJ databases">
        <authorList>
            <person name="Jiang L.-Q."/>
        </authorList>
    </citation>
    <scope>NUCLEOTIDE SEQUENCE [LARGE SCALE GENOMIC DNA]</scope>
    <source>
        <strain evidence="5 6">YIM 132087</strain>
    </source>
</reference>
<sequence length="327" mass="34327">MYDVARLAGVSHMTVSRVLNDHGSVSAETRRKVRAAIDELGYRRNVAARTLVTRRSSTIGIITSGSMLYGPSSTMIAVERSARDAGYYVSLASLASIQPSAVAEAISYFVDQGVDGIAVIAPEAGVAHMAEPFISAVPVVLIAAGAEPAAGVQITAIDQEQGARQATRHLIDLGHTVIGHVAGPEPWFDASARLRGWRRELAAAGLSPGPVITGDWTPESGVRAARTLLERGLPSALFVANDLMALGVLRVLHEAGVAVPEQISVVGFDDMPGASHFAPGLTTIRQDVEGLGAQCIGMLLDAFDGHPTDRPPVPARLIVRDSTAPPR</sequence>
<evidence type="ECO:0000256" key="2">
    <source>
        <dbReference type="ARBA" id="ARBA00023125"/>
    </source>
</evidence>
<dbReference type="AlphaFoldDB" id="A0A7K1FIU6"/>
<dbReference type="CDD" id="cd01574">
    <property type="entry name" value="PBP1_LacI"/>
    <property type="match status" value="1"/>
</dbReference>
<keyword evidence="1" id="KW-0805">Transcription regulation</keyword>
<dbReference type="InterPro" id="IPR000843">
    <property type="entry name" value="HTH_LacI"/>
</dbReference>
<dbReference type="Gene3D" id="3.40.50.2300">
    <property type="match status" value="2"/>
</dbReference>
<evidence type="ECO:0000256" key="3">
    <source>
        <dbReference type="ARBA" id="ARBA00023163"/>
    </source>
</evidence>
<evidence type="ECO:0000313" key="5">
    <source>
        <dbReference type="EMBL" id="MTD14000.1"/>
    </source>
</evidence>
<name>A0A7K1FIU6_9ACTN</name>
<dbReference type="SUPFAM" id="SSF47413">
    <property type="entry name" value="lambda repressor-like DNA-binding domains"/>
    <property type="match status" value="1"/>
</dbReference>
<dbReference type="GO" id="GO:0000976">
    <property type="term" value="F:transcription cis-regulatory region binding"/>
    <property type="evidence" value="ECO:0007669"/>
    <property type="project" value="TreeGrafter"/>
</dbReference>
<dbReference type="Gene3D" id="1.10.260.40">
    <property type="entry name" value="lambda repressor-like DNA-binding domains"/>
    <property type="match status" value="1"/>
</dbReference>
<keyword evidence="3" id="KW-0804">Transcription</keyword>
<dbReference type="PROSITE" id="PS50932">
    <property type="entry name" value="HTH_LACI_2"/>
    <property type="match status" value="1"/>
</dbReference>
<evidence type="ECO:0000259" key="4">
    <source>
        <dbReference type="PROSITE" id="PS50932"/>
    </source>
</evidence>
<dbReference type="SMART" id="SM00354">
    <property type="entry name" value="HTH_LACI"/>
    <property type="match status" value="1"/>
</dbReference>
<dbReference type="PROSITE" id="PS00356">
    <property type="entry name" value="HTH_LACI_1"/>
    <property type="match status" value="1"/>
</dbReference>
<accession>A0A7K1FIU6</accession>
<keyword evidence="6" id="KW-1185">Reference proteome</keyword>
<gene>
    <name evidence="5" type="ORF">GIS00_08590</name>
</gene>